<gene>
    <name evidence="2" type="ORF">BV898_04865</name>
</gene>
<feature type="region of interest" description="Disordered" evidence="1">
    <location>
        <begin position="1"/>
        <end position="78"/>
    </location>
</feature>
<evidence type="ECO:0000313" key="3">
    <source>
        <dbReference type="Proteomes" id="UP000192578"/>
    </source>
</evidence>
<keyword evidence="3" id="KW-1185">Reference proteome</keyword>
<feature type="compositionally biased region" description="Polar residues" evidence="1">
    <location>
        <begin position="23"/>
        <end position="32"/>
    </location>
</feature>
<proteinExistence type="predicted"/>
<protein>
    <submittedName>
        <fullName evidence="2">Uncharacterized protein</fullName>
    </submittedName>
</protein>
<accession>A0A1W0X0Y2</accession>
<evidence type="ECO:0000313" key="2">
    <source>
        <dbReference type="EMBL" id="OQV21101.1"/>
    </source>
</evidence>
<sequence length="125" mass="13701">MPPVSANTRHGNASGSSLLSSARDSTARTSPELSIMPRRLFSSPDTADKDADAASYSSDPEEIESRMKRPGPMGRVLPPTAADVAAMDEKEYLNLMAELRATADKILREDEWKFRSSDLILGFRD</sequence>
<evidence type="ECO:0000256" key="1">
    <source>
        <dbReference type="SAM" id="MobiDB-lite"/>
    </source>
</evidence>
<comment type="caution">
    <text evidence="2">The sequence shown here is derived from an EMBL/GenBank/DDBJ whole genome shotgun (WGS) entry which is preliminary data.</text>
</comment>
<dbReference type="OrthoDB" id="10490848at2759"/>
<dbReference type="Proteomes" id="UP000192578">
    <property type="component" value="Unassembled WGS sequence"/>
</dbReference>
<feature type="compositionally biased region" description="Low complexity" evidence="1">
    <location>
        <begin position="11"/>
        <end position="22"/>
    </location>
</feature>
<dbReference type="EMBL" id="MTYJ01000025">
    <property type="protein sequence ID" value="OQV21101.1"/>
    <property type="molecule type" value="Genomic_DNA"/>
</dbReference>
<feature type="compositionally biased region" description="Polar residues" evidence="1">
    <location>
        <begin position="1"/>
        <end position="10"/>
    </location>
</feature>
<reference evidence="3" key="1">
    <citation type="submission" date="2017-01" db="EMBL/GenBank/DDBJ databases">
        <title>Comparative genomics of anhydrobiosis in the tardigrade Hypsibius dujardini.</title>
        <authorList>
            <person name="Yoshida Y."/>
            <person name="Koutsovoulos G."/>
            <person name="Laetsch D."/>
            <person name="Stevens L."/>
            <person name="Kumar S."/>
            <person name="Horikawa D."/>
            <person name="Ishino K."/>
            <person name="Komine S."/>
            <person name="Tomita M."/>
            <person name="Blaxter M."/>
            <person name="Arakawa K."/>
        </authorList>
    </citation>
    <scope>NUCLEOTIDE SEQUENCE [LARGE SCALE GENOMIC DNA]</scope>
    <source>
        <strain evidence="3">Z151</strain>
    </source>
</reference>
<name>A0A1W0X0Y2_HYPEX</name>
<organism evidence="2 3">
    <name type="scientific">Hypsibius exemplaris</name>
    <name type="common">Freshwater tardigrade</name>
    <dbReference type="NCBI Taxonomy" id="2072580"/>
    <lineage>
        <taxon>Eukaryota</taxon>
        <taxon>Metazoa</taxon>
        <taxon>Ecdysozoa</taxon>
        <taxon>Tardigrada</taxon>
        <taxon>Eutardigrada</taxon>
        <taxon>Parachela</taxon>
        <taxon>Hypsibioidea</taxon>
        <taxon>Hypsibiidae</taxon>
        <taxon>Hypsibius</taxon>
    </lineage>
</organism>
<dbReference type="AlphaFoldDB" id="A0A1W0X0Y2"/>